<dbReference type="CDD" id="cd00009">
    <property type="entry name" value="AAA"/>
    <property type="match status" value="1"/>
</dbReference>
<dbReference type="PANTHER" id="PTHR11669:SF0">
    <property type="entry name" value="PROTEIN STICHEL-LIKE 2"/>
    <property type="match status" value="1"/>
</dbReference>
<evidence type="ECO:0000259" key="1">
    <source>
        <dbReference type="SMART" id="SM00382"/>
    </source>
</evidence>
<dbReference type="Pfam" id="PF13177">
    <property type="entry name" value="DNA_pol3_delta2"/>
    <property type="match status" value="1"/>
</dbReference>
<gene>
    <name evidence="2" type="ORF">MM415B02099_0014</name>
</gene>
<protein>
    <submittedName>
        <fullName evidence="2">Putative DNA polymerase</fullName>
    </submittedName>
</protein>
<evidence type="ECO:0000313" key="2">
    <source>
        <dbReference type="EMBL" id="QJA86291.1"/>
    </source>
</evidence>
<organism evidence="2">
    <name type="scientific">viral metagenome</name>
    <dbReference type="NCBI Taxonomy" id="1070528"/>
    <lineage>
        <taxon>unclassified sequences</taxon>
        <taxon>metagenomes</taxon>
        <taxon>organismal metagenomes</taxon>
    </lineage>
</organism>
<name>A0A6M3KXH5_9ZZZZ</name>
<accession>A0A6M3KXH5</accession>
<dbReference type="Gene3D" id="3.40.50.300">
    <property type="entry name" value="P-loop containing nucleotide triphosphate hydrolases"/>
    <property type="match status" value="1"/>
</dbReference>
<sequence length="313" mass="34886">MPLHIKYRVRKLEDFIGNSAPINALAKKLANTDDLPKSFLFHGPAGCGKTTLARIVARMVGIKSMDLFEYDAASTRGIDTMRDIRDHMQYSGLGGKRKFYILDECHQITGPAQEALLKALEEPPQHVFFALCTTEPQKLKPTIHRRCFTIALTGITPSEIMKLVLRVAKDEGKDIPKEVVKKISDISNGSPGLALKFLDSILESVSLEESMEILENVSFAEEEIISICRMLLNQKLEGILKFKEVTKILKTVKGEPESMRLAILGYLNAVMIKTPSDEIAEMMICFMDNVYDSGKSGITVGCWLACKVVLMPF</sequence>
<reference evidence="2" key="1">
    <citation type="submission" date="2020-03" db="EMBL/GenBank/DDBJ databases">
        <title>The deep terrestrial virosphere.</title>
        <authorList>
            <person name="Holmfeldt K."/>
            <person name="Nilsson E."/>
            <person name="Simone D."/>
            <person name="Lopez-Fernandez M."/>
            <person name="Wu X."/>
            <person name="de Brujin I."/>
            <person name="Lundin D."/>
            <person name="Andersson A."/>
            <person name="Bertilsson S."/>
            <person name="Dopson M."/>
        </authorList>
    </citation>
    <scope>NUCLEOTIDE SEQUENCE</scope>
    <source>
        <strain evidence="2">MM415B02099</strain>
    </source>
</reference>
<dbReference type="InterPro" id="IPR027417">
    <property type="entry name" value="P-loop_NTPase"/>
</dbReference>
<dbReference type="PANTHER" id="PTHR11669">
    <property type="entry name" value="REPLICATION FACTOR C / DNA POLYMERASE III GAMMA-TAU SUBUNIT"/>
    <property type="match status" value="1"/>
</dbReference>
<dbReference type="InterPro" id="IPR050238">
    <property type="entry name" value="DNA_Rep/Repair_Clamp_Loader"/>
</dbReference>
<dbReference type="EMBL" id="MT142627">
    <property type="protein sequence ID" value="QJA86291.1"/>
    <property type="molecule type" value="Genomic_DNA"/>
</dbReference>
<dbReference type="AlphaFoldDB" id="A0A6M3KXH5"/>
<dbReference type="GO" id="GO:0006261">
    <property type="term" value="P:DNA-templated DNA replication"/>
    <property type="evidence" value="ECO:0007669"/>
    <property type="project" value="TreeGrafter"/>
</dbReference>
<dbReference type="SMART" id="SM00382">
    <property type="entry name" value="AAA"/>
    <property type="match status" value="1"/>
</dbReference>
<dbReference type="SUPFAM" id="SSF52540">
    <property type="entry name" value="P-loop containing nucleoside triphosphate hydrolases"/>
    <property type="match status" value="1"/>
</dbReference>
<proteinExistence type="predicted"/>
<dbReference type="InterPro" id="IPR003593">
    <property type="entry name" value="AAA+_ATPase"/>
</dbReference>
<feature type="domain" description="AAA+ ATPase" evidence="1">
    <location>
        <begin position="35"/>
        <end position="156"/>
    </location>
</feature>